<reference evidence="3" key="1">
    <citation type="submission" date="2021-09" db="EMBL/GenBank/DDBJ databases">
        <authorList>
            <consortium name="AG Swart"/>
            <person name="Singh M."/>
            <person name="Singh A."/>
            <person name="Seah K."/>
            <person name="Emmerich C."/>
        </authorList>
    </citation>
    <scope>NUCLEOTIDE SEQUENCE</scope>
    <source>
        <strain evidence="3">ATCC30299</strain>
    </source>
</reference>
<dbReference type="InterPro" id="IPR011333">
    <property type="entry name" value="SKP1/BTB/POZ_sf"/>
</dbReference>
<dbReference type="Pfam" id="PF11822">
    <property type="entry name" value="BTB_SANBR"/>
    <property type="match status" value="1"/>
</dbReference>
<dbReference type="Proteomes" id="UP001162131">
    <property type="component" value="Unassembled WGS sequence"/>
</dbReference>
<organism evidence="3 4">
    <name type="scientific">Blepharisma stoltei</name>
    <dbReference type="NCBI Taxonomy" id="1481888"/>
    <lineage>
        <taxon>Eukaryota</taxon>
        <taxon>Sar</taxon>
        <taxon>Alveolata</taxon>
        <taxon>Ciliophora</taxon>
        <taxon>Postciliodesmatophora</taxon>
        <taxon>Heterotrichea</taxon>
        <taxon>Heterotrichida</taxon>
        <taxon>Blepharismidae</taxon>
        <taxon>Blepharisma</taxon>
    </lineage>
</organism>
<keyword evidence="4" id="KW-1185">Reference proteome</keyword>
<comment type="caution">
    <text evidence="3">The sequence shown here is derived from an EMBL/GenBank/DDBJ whole genome shotgun (WGS) entry which is preliminary data.</text>
</comment>
<accession>A0AAU9JVR5</accession>
<evidence type="ECO:0000313" key="3">
    <source>
        <dbReference type="EMBL" id="CAG9324974.1"/>
    </source>
</evidence>
<feature type="region of interest" description="Disordered" evidence="1">
    <location>
        <begin position="1"/>
        <end position="75"/>
    </location>
</feature>
<dbReference type="InterPro" id="IPR045902">
    <property type="entry name" value="SANBR-like"/>
</dbReference>
<evidence type="ECO:0000259" key="2">
    <source>
        <dbReference type="Pfam" id="PF11822"/>
    </source>
</evidence>
<dbReference type="InterPro" id="IPR021777">
    <property type="entry name" value="SANBR_BTB"/>
</dbReference>
<gene>
    <name evidence="3" type="ORF">BSTOLATCC_MIC37720</name>
</gene>
<evidence type="ECO:0000313" key="4">
    <source>
        <dbReference type="Proteomes" id="UP001162131"/>
    </source>
</evidence>
<proteinExistence type="predicted"/>
<dbReference type="PANTHER" id="PTHR20946:SF0">
    <property type="entry name" value="SANT AND BTB DOMAIN REGULATOR OF CLASS SWITCH RECOMBINATION"/>
    <property type="match status" value="1"/>
</dbReference>
<dbReference type="AlphaFoldDB" id="A0AAU9JVR5"/>
<sequence length="510" mass="59926">MFLSSYRRPPSAYNRTPPIRQIPSSVVSGTSLSRSRGVKQPDPKPNTTAPQRQPAPVYNRPIQSNPPEPSRTPVLKQPIISSDEDIIIHVCDEAKKIEKDFKCPKSVLITKMKYFESHLQNCQSVDDLEISVHCDVDIFEWLMQYMNNREKPELEMNKVISILISSEFLQMQTLVSECLEFVSRNLEEVVKLPIDMSCLNQGLLKQLARLANPEQLDDIKDRKDKLVSKLFMKKIEEIMEDENNNFNRCVYCNKLFTNEQHDWMICEKARIFIDFHGNVIAEHVADRNWEFNKFMLYLKDQGLSWREIYWKIWARLVSFNCMVCGLKFIGAELGHCSFHPDVPRFSNNSNIGFYQCCQQKAIRFDTSIKKKGCCGRNHVPRQDQIHSKEYEILMKNFSLLEEPFEIKSDRPSLYKLIQQFVSKADNQDCESEDDLDEDERIETEETAEEVKEEERRYKKKGKSSDMSPKKQRVWRLDQLRLNDFMHMKELTANLSKLRRKNNQKSPVKKK</sequence>
<evidence type="ECO:0000256" key="1">
    <source>
        <dbReference type="SAM" id="MobiDB-lite"/>
    </source>
</evidence>
<name>A0AAU9JVR5_9CILI</name>
<feature type="compositionally biased region" description="Acidic residues" evidence="1">
    <location>
        <begin position="427"/>
        <end position="447"/>
    </location>
</feature>
<dbReference type="SUPFAM" id="SSF54695">
    <property type="entry name" value="POZ domain"/>
    <property type="match status" value="1"/>
</dbReference>
<feature type="compositionally biased region" description="Low complexity" evidence="1">
    <location>
        <begin position="24"/>
        <end position="35"/>
    </location>
</feature>
<protein>
    <recommendedName>
        <fullName evidence="2">SANT and BTB domain-containing protein</fullName>
    </recommendedName>
</protein>
<feature type="region of interest" description="Disordered" evidence="1">
    <location>
        <begin position="425"/>
        <end position="472"/>
    </location>
</feature>
<dbReference type="EMBL" id="CAJZBQ010000037">
    <property type="protein sequence ID" value="CAG9324974.1"/>
    <property type="molecule type" value="Genomic_DNA"/>
</dbReference>
<dbReference type="PANTHER" id="PTHR20946">
    <property type="entry name" value="SANT AND BTB DOMAIN REGULATOR OF CLASS SWITCH RECOMBINATION"/>
    <property type="match status" value="1"/>
</dbReference>
<feature type="domain" description="SANT and BTB" evidence="2">
    <location>
        <begin position="87"/>
        <end position="179"/>
    </location>
</feature>
<dbReference type="Gene3D" id="3.30.710.10">
    <property type="entry name" value="Potassium Channel Kv1.1, Chain A"/>
    <property type="match status" value="1"/>
</dbReference>